<dbReference type="CDD" id="cd18186">
    <property type="entry name" value="BTB_POZ_ZBTB_KLHL-like"/>
    <property type="match status" value="1"/>
</dbReference>
<dbReference type="SUPFAM" id="SSF54695">
    <property type="entry name" value="POZ domain"/>
    <property type="match status" value="1"/>
</dbReference>
<gene>
    <name evidence="2" type="ORF">BAUCODRAFT_80699</name>
</gene>
<protein>
    <recommendedName>
        <fullName evidence="1">BTB domain-containing protein</fullName>
    </recommendedName>
</protein>
<reference evidence="2 3" key="1">
    <citation type="journal article" date="2012" name="PLoS Pathog.">
        <title>Diverse lifestyles and strategies of plant pathogenesis encoded in the genomes of eighteen Dothideomycetes fungi.</title>
        <authorList>
            <person name="Ohm R.A."/>
            <person name="Feau N."/>
            <person name="Henrissat B."/>
            <person name="Schoch C.L."/>
            <person name="Horwitz B.A."/>
            <person name="Barry K.W."/>
            <person name="Condon B.J."/>
            <person name="Copeland A.C."/>
            <person name="Dhillon B."/>
            <person name="Glaser F."/>
            <person name="Hesse C.N."/>
            <person name="Kosti I."/>
            <person name="LaButti K."/>
            <person name="Lindquist E.A."/>
            <person name="Lucas S."/>
            <person name="Salamov A.A."/>
            <person name="Bradshaw R.E."/>
            <person name="Ciuffetti L."/>
            <person name="Hamelin R.C."/>
            <person name="Kema G.H.J."/>
            <person name="Lawrence C."/>
            <person name="Scott J.A."/>
            <person name="Spatafora J.W."/>
            <person name="Turgeon B.G."/>
            <person name="de Wit P.J.G.M."/>
            <person name="Zhong S."/>
            <person name="Goodwin S.B."/>
            <person name="Grigoriev I.V."/>
        </authorList>
    </citation>
    <scope>NUCLEOTIDE SEQUENCE [LARGE SCALE GENOMIC DNA]</scope>
    <source>
        <strain evidence="2 3">UAMH 10762</strain>
    </source>
</reference>
<evidence type="ECO:0000313" key="3">
    <source>
        <dbReference type="Proteomes" id="UP000011761"/>
    </source>
</evidence>
<dbReference type="AlphaFoldDB" id="M2MHT8"/>
<accession>M2MHT8</accession>
<dbReference type="Pfam" id="PF00651">
    <property type="entry name" value="BTB"/>
    <property type="match status" value="1"/>
</dbReference>
<dbReference type="HOGENOM" id="CLU_068279_2_2_1"/>
<dbReference type="KEGG" id="bcom:BAUCODRAFT_80699"/>
<dbReference type="GeneID" id="19117372"/>
<dbReference type="RefSeq" id="XP_007681984.1">
    <property type="nucleotide sequence ID" value="XM_007683794.1"/>
</dbReference>
<organism evidence="2 3">
    <name type="scientific">Baudoinia panamericana (strain UAMH 10762)</name>
    <name type="common">Angels' share fungus</name>
    <name type="synonym">Baudoinia compniacensis (strain UAMH 10762)</name>
    <dbReference type="NCBI Taxonomy" id="717646"/>
    <lineage>
        <taxon>Eukaryota</taxon>
        <taxon>Fungi</taxon>
        <taxon>Dikarya</taxon>
        <taxon>Ascomycota</taxon>
        <taxon>Pezizomycotina</taxon>
        <taxon>Dothideomycetes</taxon>
        <taxon>Dothideomycetidae</taxon>
        <taxon>Mycosphaerellales</taxon>
        <taxon>Teratosphaeriaceae</taxon>
        <taxon>Baudoinia</taxon>
    </lineage>
</organism>
<dbReference type="Proteomes" id="UP000011761">
    <property type="component" value="Unassembled WGS sequence"/>
</dbReference>
<evidence type="ECO:0000259" key="1">
    <source>
        <dbReference type="Pfam" id="PF00651"/>
    </source>
</evidence>
<dbReference type="OMA" id="WERVAIS"/>
<dbReference type="EMBL" id="KB445566">
    <property type="protein sequence ID" value="EMC90823.1"/>
    <property type="molecule type" value="Genomic_DNA"/>
</dbReference>
<keyword evidence="3" id="KW-1185">Reference proteome</keyword>
<evidence type="ECO:0000313" key="2">
    <source>
        <dbReference type="EMBL" id="EMC90823.1"/>
    </source>
</evidence>
<proteinExistence type="predicted"/>
<dbReference type="OrthoDB" id="194443at2759"/>
<name>M2MHT8_BAUPA</name>
<dbReference type="STRING" id="717646.M2MHT8"/>
<feature type="domain" description="BTB" evidence="1">
    <location>
        <begin position="33"/>
        <end position="95"/>
    </location>
</feature>
<dbReference type="eggNOG" id="ENOG502SP89">
    <property type="taxonomic scope" value="Eukaryota"/>
</dbReference>
<dbReference type="InterPro" id="IPR000210">
    <property type="entry name" value="BTB/POZ_dom"/>
</dbReference>
<dbReference type="InterPro" id="IPR011333">
    <property type="entry name" value="SKP1/BTB/POZ_sf"/>
</dbReference>
<dbReference type="Gene3D" id="3.30.710.10">
    <property type="entry name" value="Potassium Channel Kv1.1, Chain A"/>
    <property type="match status" value="1"/>
</dbReference>
<sequence>MDNEWPASLRSWPLTLSTSEVPQLYNDVGTVFVGLERVRVEVNVAVLCHFSKVFQGALFGGFSEAASKELDLSGKSMPDFGLFLAWLYTRQIVLPCTDDHEAWARYVQATRPPDFDPSTSDDASEAEALPNDPRFRSQDALLDLCIFADRNDIEALRNDVMTMAVKLREEGWPPFALSLNRIRYALQSLPSGSAFVRFLMDEVARSRSISYNQNSWRLNGDLPKEFLIGVTHRLTVLRDTAWHLEDLGWVGEHSYKARADRTEWYDKVCTAYHEHSSRTEKDLCRQQLTGLSARMEDVIGDTWLEQPVKAFNA</sequence>